<feature type="transmembrane region" description="Helical" evidence="1">
    <location>
        <begin position="33"/>
        <end position="52"/>
    </location>
</feature>
<dbReference type="AlphaFoldDB" id="A0A447Z774"/>
<accession>A0A447Z774</accession>
<evidence type="ECO:0000313" key="3">
    <source>
        <dbReference type="Proteomes" id="UP000270025"/>
    </source>
</evidence>
<keyword evidence="3" id="KW-1185">Reference proteome</keyword>
<dbReference type="EMBL" id="LR134266">
    <property type="protein sequence ID" value="VED68088.1"/>
    <property type="molecule type" value="Genomic_DNA"/>
</dbReference>
<gene>
    <name evidence="2" type="ORF">NCTC3166_01927</name>
</gene>
<proteinExistence type="predicted"/>
<reference evidence="2 3" key="1">
    <citation type="submission" date="2018-12" db="EMBL/GenBank/DDBJ databases">
        <authorList>
            <consortium name="Pathogen Informatics"/>
        </authorList>
    </citation>
    <scope>NUCLEOTIDE SEQUENCE [LARGE SCALE GENOMIC DNA]</scope>
    <source>
        <strain evidence="2 3">NCTC3166</strain>
    </source>
</reference>
<name>A0A447Z774_9STRE</name>
<sequence>MKTMKKIAFYAILQGIVIFLMTGLITQLVRGDFFFRGLAPIFGVLATVMRFGTASLMKILAPTLYDEEAKQEKTPTRKEAE</sequence>
<evidence type="ECO:0000313" key="2">
    <source>
        <dbReference type="EMBL" id="VED68088.1"/>
    </source>
</evidence>
<organism evidence="2 3">
    <name type="scientific">Streptococcus viridans</name>
    <dbReference type="NCBI Taxonomy" id="78535"/>
    <lineage>
        <taxon>Bacteria</taxon>
        <taxon>Bacillati</taxon>
        <taxon>Bacillota</taxon>
        <taxon>Bacilli</taxon>
        <taxon>Lactobacillales</taxon>
        <taxon>Streptococcaceae</taxon>
        <taxon>Streptococcus</taxon>
    </lineage>
</organism>
<protein>
    <submittedName>
        <fullName evidence="2">Excreted peptide</fullName>
    </submittedName>
</protein>
<keyword evidence="1" id="KW-0812">Transmembrane</keyword>
<dbReference type="KEGG" id="svf:NCTC3166_01927"/>
<keyword evidence="1" id="KW-1133">Transmembrane helix</keyword>
<dbReference type="Proteomes" id="UP000270025">
    <property type="component" value="Chromosome"/>
</dbReference>
<feature type="transmembrane region" description="Helical" evidence="1">
    <location>
        <begin position="7"/>
        <end position="27"/>
    </location>
</feature>
<evidence type="ECO:0000256" key="1">
    <source>
        <dbReference type="SAM" id="Phobius"/>
    </source>
</evidence>
<keyword evidence="1" id="KW-0472">Membrane</keyword>